<dbReference type="Proteomes" id="UP000243255">
    <property type="component" value="Unassembled WGS sequence"/>
</dbReference>
<protein>
    <submittedName>
        <fullName evidence="8">Uncharacterized membrane-anchored protein YitT, contains DUF161 and DUF2179 domains</fullName>
    </submittedName>
</protein>
<evidence type="ECO:0000259" key="7">
    <source>
        <dbReference type="Pfam" id="PF10035"/>
    </source>
</evidence>
<dbReference type="Gene3D" id="3.30.70.120">
    <property type="match status" value="1"/>
</dbReference>
<dbReference type="GO" id="GO:0005886">
    <property type="term" value="C:plasma membrane"/>
    <property type="evidence" value="ECO:0007669"/>
    <property type="project" value="UniProtKB-SubCell"/>
</dbReference>
<dbReference type="AlphaFoldDB" id="A0A1M5KRH7"/>
<dbReference type="InterPro" id="IPR003740">
    <property type="entry name" value="YitT"/>
</dbReference>
<dbReference type="InterPro" id="IPR015867">
    <property type="entry name" value="N-reg_PII/ATP_PRibTrfase_C"/>
</dbReference>
<dbReference type="PIRSF" id="PIRSF006483">
    <property type="entry name" value="Membrane_protein_YitT"/>
    <property type="match status" value="1"/>
</dbReference>
<organism evidence="8 9">
    <name type="scientific">Asaccharospora irregularis DSM 2635</name>
    <dbReference type="NCBI Taxonomy" id="1121321"/>
    <lineage>
        <taxon>Bacteria</taxon>
        <taxon>Bacillati</taxon>
        <taxon>Bacillota</taxon>
        <taxon>Clostridia</taxon>
        <taxon>Peptostreptococcales</taxon>
        <taxon>Peptostreptococcaceae</taxon>
        <taxon>Asaccharospora</taxon>
    </lineage>
</organism>
<feature type="domain" description="DUF2179" evidence="7">
    <location>
        <begin position="223"/>
        <end position="277"/>
    </location>
</feature>
<dbReference type="PANTHER" id="PTHR33545:SF5">
    <property type="entry name" value="UPF0750 MEMBRANE PROTEIN YITT"/>
    <property type="match status" value="1"/>
</dbReference>
<evidence type="ECO:0000313" key="9">
    <source>
        <dbReference type="Proteomes" id="UP000243255"/>
    </source>
</evidence>
<keyword evidence="5 6" id="KW-0472">Membrane</keyword>
<name>A0A1M5KRH7_9FIRM</name>
<feature type="transmembrane region" description="Helical" evidence="6">
    <location>
        <begin position="49"/>
        <end position="70"/>
    </location>
</feature>
<evidence type="ECO:0000256" key="3">
    <source>
        <dbReference type="ARBA" id="ARBA00022692"/>
    </source>
</evidence>
<evidence type="ECO:0000256" key="4">
    <source>
        <dbReference type="ARBA" id="ARBA00022989"/>
    </source>
</evidence>
<evidence type="ECO:0000256" key="2">
    <source>
        <dbReference type="ARBA" id="ARBA00022475"/>
    </source>
</evidence>
<proteinExistence type="predicted"/>
<feature type="transmembrane region" description="Helical" evidence="6">
    <location>
        <begin position="12"/>
        <end position="29"/>
    </location>
</feature>
<keyword evidence="3 6" id="KW-0812">Transmembrane</keyword>
<dbReference type="InterPro" id="IPR051461">
    <property type="entry name" value="UPF0750_membrane"/>
</dbReference>
<accession>A0A1M5KRH7</accession>
<keyword evidence="2" id="KW-1003">Cell membrane</keyword>
<evidence type="ECO:0000256" key="6">
    <source>
        <dbReference type="SAM" id="Phobius"/>
    </source>
</evidence>
<dbReference type="EMBL" id="FQWX01000003">
    <property type="protein sequence ID" value="SHG55462.1"/>
    <property type="molecule type" value="Genomic_DNA"/>
</dbReference>
<dbReference type="PANTHER" id="PTHR33545">
    <property type="entry name" value="UPF0750 MEMBRANE PROTEIN YITT-RELATED"/>
    <property type="match status" value="1"/>
</dbReference>
<dbReference type="InterPro" id="IPR019264">
    <property type="entry name" value="DUF2179"/>
</dbReference>
<feature type="transmembrane region" description="Helical" evidence="6">
    <location>
        <begin position="82"/>
        <end position="101"/>
    </location>
</feature>
<evidence type="ECO:0000256" key="1">
    <source>
        <dbReference type="ARBA" id="ARBA00004651"/>
    </source>
</evidence>
<sequence length="285" mass="30957">MKKNALTLSEILILMLGCILMSISLNLFFDPHSIAPGGLTGFAIVVNTLIHVPLWVINLVLNVPIFLFAYKILTKKDCIKTILGIVFLTLALKLTENLAILNVTEDVFLAIIVGAILMGLGLGLIFRINGTTGGTDLIGLLLNSYFPSVSVPILMGIVDCIVVTLSGIVNKEIEIGLYSAISLYIIVKVSDLVIQGLDYSKSFTIISDKSDEIKLEIMEELDRGATILKGEGAYTGNDKKILLVVVMKKEVVKLKKLVKEIDPDAFVIISDVHEALGNGFKVIDN</sequence>
<feature type="transmembrane region" description="Helical" evidence="6">
    <location>
        <begin position="107"/>
        <end position="128"/>
    </location>
</feature>
<reference evidence="9" key="1">
    <citation type="submission" date="2016-11" db="EMBL/GenBank/DDBJ databases">
        <authorList>
            <person name="Varghese N."/>
            <person name="Submissions S."/>
        </authorList>
    </citation>
    <scope>NUCLEOTIDE SEQUENCE [LARGE SCALE GENOMIC DNA]</scope>
    <source>
        <strain evidence="9">DSM 2635</strain>
    </source>
</reference>
<dbReference type="STRING" id="1121321.SAMN04488530_10390"/>
<dbReference type="Pfam" id="PF10035">
    <property type="entry name" value="DUF2179"/>
    <property type="match status" value="1"/>
</dbReference>
<keyword evidence="4 6" id="KW-1133">Transmembrane helix</keyword>
<dbReference type="Pfam" id="PF02588">
    <property type="entry name" value="YitT_membrane"/>
    <property type="match status" value="1"/>
</dbReference>
<comment type="subcellular location">
    <subcellularLocation>
        <location evidence="1">Cell membrane</location>
        <topology evidence="1">Multi-pass membrane protein</topology>
    </subcellularLocation>
</comment>
<keyword evidence="9" id="KW-1185">Reference proteome</keyword>
<dbReference type="RefSeq" id="WP_330392730.1">
    <property type="nucleotide sequence ID" value="NZ_BAABCH010000103.1"/>
</dbReference>
<dbReference type="CDD" id="cd16380">
    <property type="entry name" value="YitT_C"/>
    <property type="match status" value="1"/>
</dbReference>
<evidence type="ECO:0000256" key="5">
    <source>
        <dbReference type="ARBA" id="ARBA00023136"/>
    </source>
</evidence>
<evidence type="ECO:0000313" key="8">
    <source>
        <dbReference type="EMBL" id="SHG55462.1"/>
    </source>
</evidence>
<gene>
    <name evidence="8" type="ORF">SAMN04488530_10390</name>
</gene>